<dbReference type="EMBL" id="LR594035">
    <property type="protein sequence ID" value="VTS14044.1"/>
    <property type="molecule type" value="Genomic_DNA"/>
</dbReference>
<dbReference type="CDD" id="cd11540">
    <property type="entry name" value="NTP-PPase_u3"/>
    <property type="match status" value="1"/>
</dbReference>
<evidence type="ECO:0000313" key="1">
    <source>
        <dbReference type="EMBL" id="VTS14044.1"/>
    </source>
</evidence>
<dbReference type="Gene3D" id="1.10.287.1080">
    <property type="entry name" value="MazG-like"/>
    <property type="match status" value="1"/>
</dbReference>
<dbReference type="AlphaFoldDB" id="A0A4U9XL19"/>
<proteinExistence type="predicted"/>
<reference evidence="1 2" key="1">
    <citation type="submission" date="2019-05" db="EMBL/GenBank/DDBJ databases">
        <authorList>
            <consortium name="Pathogen Informatics"/>
        </authorList>
    </citation>
    <scope>NUCLEOTIDE SEQUENCE [LARGE SCALE GENOMIC DNA]</scope>
    <source>
        <strain evidence="1 2">NCTC5385</strain>
    </source>
</reference>
<accession>A0A4U9XL19</accession>
<evidence type="ECO:0008006" key="3">
    <source>
        <dbReference type="Google" id="ProtNLM"/>
    </source>
</evidence>
<protein>
    <recommendedName>
        <fullName evidence="3">DNA-binding protein</fullName>
    </recommendedName>
</protein>
<sequence length="107" mass="12496">MSFEEIQKLVEQWAIDRNLNHADPKIQWMRVSEEIGEIRDVLLKPTKFVEPDLAMRDAIGDSLVTLIVLSMQLNQNPVECLEYAYNEIKNRKGMLINGNFVKNEDYK</sequence>
<evidence type="ECO:0000313" key="2">
    <source>
        <dbReference type="Proteomes" id="UP000304914"/>
    </source>
</evidence>
<name>A0A4U9XL19_9STRE</name>
<dbReference type="Proteomes" id="UP000304914">
    <property type="component" value="Chromosome"/>
</dbReference>
<organism evidence="1 2">
    <name type="scientific">Streptococcus pseudoporcinus</name>
    <dbReference type="NCBI Taxonomy" id="361101"/>
    <lineage>
        <taxon>Bacteria</taxon>
        <taxon>Bacillati</taxon>
        <taxon>Bacillota</taxon>
        <taxon>Bacilli</taxon>
        <taxon>Lactobacillales</taxon>
        <taxon>Streptococcaceae</taxon>
        <taxon>Streptococcus</taxon>
    </lineage>
</organism>
<dbReference type="RefSeq" id="WP_138067961.1">
    <property type="nucleotide sequence ID" value="NZ_LR594035.1"/>
</dbReference>
<gene>
    <name evidence="1" type="ORF">NCTC5385_00297</name>
</gene>
<dbReference type="SUPFAM" id="SSF101386">
    <property type="entry name" value="all-alpha NTP pyrophosphatases"/>
    <property type="match status" value="1"/>
</dbReference>